<dbReference type="Proteomes" id="UP001143330">
    <property type="component" value="Unassembled WGS sequence"/>
</dbReference>
<dbReference type="GO" id="GO:0016791">
    <property type="term" value="F:phosphatase activity"/>
    <property type="evidence" value="ECO:0007669"/>
    <property type="project" value="TreeGrafter"/>
</dbReference>
<dbReference type="InterPro" id="IPR004843">
    <property type="entry name" value="Calcineurin-like_PHP"/>
</dbReference>
<dbReference type="InterPro" id="IPR006186">
    <property type="entry name" value="Ser/Thr-sp_prot-phosphatase"/>
</dbReference>
<dbReference type="CDD" id="cd00144">
    <property type="entry name" value="MPP_PPP_family"/>
    <property type="match status" value="1"/>
</dbReference>
<keyword evidence="3" id="KW-1185">Reference proteome</keyword>
<organism evidence="2 3">
    <name type="scientific">Ancylobacter defluvii</name>
    <dbReference type="NCBI Taxonomy" id="1282440"/>
    <lineage>
        <taxon>Bacteria</taxon>
        <taxon>Pseudomonadati</taxon>
        <taxon>Pseudomonadota</taxon>
        <taxon>Alphaproteobacteria</taxon>
        <taxon>Hyphomicrobiales</taxon>
        <taxon>Xanthobacteraceae</taxon>
        <taxon>Ancylobacter</taxon>
    </lineage>
</organism>
<name>A0A9W6JUU1_9HYPH</name>
<evidence type="ECO:0000313" key="3">
    <source>
        <dbReference type="Proteomes" id="UP001143330"/>
    </source>
</evidence>
<dbReference type="Pfam" id="PF00149">
    <property type="entry name" value="Metallophos"/>
    <property type="match status" value="1"/>
</dbReference>
<dbReference type="PRINTS" id="PR00114">
    <property type="entry name" value="STPHPHTASE"/>
</dbReference>
<feature type="domain" description="Calcineurin-like phosphoesterase" evidence="1">
    <location>
        <begin position="17"/>
        <end position="207"/>
    </location>
</feature>
<evidence type="ECO:0000313" key="2">
    <source>
        <dbReference type="EMBL" id="GLK82505.1"/>
    </source>
</evidence>
<dbReference type="PANTHER" id="PTHR42850:SF4">
    <property type="entry name" value="ZINC-DEPENDENT ENDOPOLYPHOSPHATASE"/>
    <property type="match status" value="1"/>
</dbReference>
<dbReference type="AlphaFoldDB" id="A0A9W6JUU1"/>
<dbReference type="PANTHER" id="PTHR42850">
    <property type="entry name" value="METALLOPHOSPHOESTERASE"/>
    <property type="match status" value="1"/>
</dbReference>
<protein>
    <submittedName>
        <fullName evidence="2">Metallophosphoesterase</fullName>
    </submittedName>
</protein>
<reference evidence="2" key="2">
    <citation type="submission" date="2023-01" db="EMBL/GenBank/DDBJ databases">
        <authorList>
            <person name="Sun Q."/>
            <person name="Evtushenko L."/>
        </authorList>
    </citation>
    <scope>NUCLEOTIDE SEQUENCE</scope>
    <source>
        <strain evidence="2">VKM B-2789</strain>
    </source>
</reference>
<comment type="caution">
    <text evidence="2">The sequence shown here is derived from an EMBL/GenBank/DDBJ whole genome shotgun (WGS) entry which is preliminary data.</text>
</comment>
<dbReference type="GO" id="GO:0110154">
    <property type="term" value="P:RNA decapping"/>
    <property type="evidence" value="ECO:0007669"/>
    <property type="project" value="TreeGrafter"/>
</dbReference>
<dbReference type="SUPFAM" id="SSF56300">
    <property type="entry name" value="Metallo-dependent phosphatases"/>
    <property type="match status" value="1"/>
</dbReference>
<reference evidence="2" key="1">
    <citation type="journal article" date="2014" name="Int. J. Syst. Evol. Microbiol.">
        <title>Complete genome sequence of Corynebacterium casei LMG S-19264T (=DSM 44701T), isolated from a smear-ripened cheese.</title>
        <authorList>
            <consortium name="US DOE Joint Genome Institute (JGI-PGF)"/>
            <person name="Walter F."/>
            <person name="Albersmeier A."/>
            <person name="Kalinowski J."/>
            <person name="Ruckert C."/>
        </authorList>
    </citation>
    <scope>NUCLEOTIDE SEQUENCE</scope>
    <source>
        <strain evidence="2">VKM B-2789</strain>
    </source>
</reference>
<gene>
    <name evidence="2" type="ORF">GCM10017653_05740</name>
</gene>
<dbReference type="RefSeq" id="WP_271180507.1">
    <property type="nucleotide sequence ID" value="NZ_BSFM01000003.1"/>
</dbReference>
<sequence length="243" mass="26228">MGGAVTGTSPYRIPDGMRVYAFGDIHGRLDLLERLLEAVERDAAGHADVRLVFLGDYVDRGPDSRAVIERLAVLKAARGAICLTGNHEAMMRAALDGSGPLERWLDNGGAAALASYGVRAEDFDGRDREAELRRAAQAAIPAGHAAFLAALEVSASFGGYFFCHAGVRPSVALERQTDEDLIWIRRAFLNSTADFGKRVVHGHTPVERVDIRPNRIDVDTGAYKTGRLSCVALEGADVRVLQT</sequence>
<evidence type="ECO:0000259" key="1">
    <source>
        <dbReference type="Pfam" id="PF00149"/>
    </source>
</evidence>
<accession>A0A9W6JUU1</accession>
<proteinExistence type="predicted"/>
<dbReference type="GO" id="GO:0005737">
    <property type="term" value="C:cytoplasm"/>
    <property type="evidence" value="ECO:0007669"/>
    <property type="project" value="TreeGrafter"/>
</dbReference>
<dbReference type="EMBL" id="BSFM01000003">
    <property type="protein sequence ID" value="GLK82505.1"/>
    <property type="molecule type" value="Genomic_DNA"/>
</dbReference>
<dbReference type="Gene3D" id="3.60.21.10">
    <property type="match status" value="1"/>
</dbReference>
<dbReference type="InterPro" id="IPR029052">
    <property type="entry name" value="Metallo-depent_PP-like"/>
</dbReference>
<dbReference type="InterPro" id="IPR050126">
    <property type="entry name" value="Ap4A_hydrolase"/>
</dbReference>
<dbReference type="GO" id="GO:0008803">
    <property type="term" value="F:bis(5'-nucleosyl)-tetraphosphatase (symmetrical) activity"/>
    <property type="evidence" value="ECO:0007669"/>
    <property type="project" value="TreeGrafter"/>
</dbReference>